<evidence type="ECO:0000313" key="4">
    <source>
        <dbReference type="Proteomes" id="UP001174315"/>
    </source>
</evidence>
<dbReference type="Proteomes" id="UP001174315">
    <property type="component" value="Unassembled WGS sequence"/>
</dbReference>
<reference evidence="3" key="1">
    <citation type="submission" date="2023-07" db="EMBL/GenBank/DDBJ databases">
        <title>Stenotrophomonas isolates from soil.</title>
        <authorList>
            <person name="Sharma V."/>
            <person name="Zur-Pinska J."/>
            <person name="Hay A.G."/>
        </authorList>
    </citation>
    <scope>NUCLEOTIDE SEQUENCE</scope>
    <source>
        <strain evidence="3">C2</strain>
    </source>
</reference>
<dbReference type="PANTHER" id="PTHR43539">
    <property type="entry name" value="FLAVIN-BINDING MONOOXYGENASE-LIKE PROTEIN (AFU_ORTHOLOGUE AFUA_4G09220)"/>
    <property type="match status" value="1"/>
</dbReference>
<evidence type="ECO:0000256" key="1">
    <source>
        <dbReference type="ARBA" id="ARBA00023002"/>
    </source>
</evidence>
<gene>
    <name evidence="3" type="ORF">Q0S36_01425</name>
</gene>
<dbReference type="InterPro" id="IPR050982">
    <property type="entry name" value="Auxin_biosynth/cation_transpt"/>
</dbReference>
<feature type="region of interest" description="Disordered" evidence="2">
    <location>
        <begin position="1"/>
        <end position="29"/>
    </location>
</feature>
<dbReference type="PRINTS" id="PR00368">
    <property type="entry name" value="FADPNR"/>
</dbReference>
<dbReference type="InterPro" id="IPR036188">
    <property type="entry name" value="FAD/NAD-bd_sf"/>
</dbReference>
<dbReference type="Pfam" id="PF13738">
    <property type="entry name" value="Pyr_redox_3"/>
    <property type="match status" value="1"/>
</dbReference>
<dbReference type="SUPFAM" id="SSF51905">
    <property type="entry name" value="FAD/NAD(P)-binding domain"/>
    <property type="match status" value="2"/>
</dbReference>
<organism evidence="3 4">
    <name type="scientific">Stenotrophomonas indicatrix</name>
    <dbReference type="NCBI Taxonomy" id="2045451"/>
    <lineage>
        <taxon>Bacteria</taxon>
        <taxon>Pseudomonadati</taxon>
        <taxon>Pseudomonadota</taxon>
        <taxon>Gammaproteobacteria</taxon>
        <taxon>Lysobacterales</taxon>
        <taxon>Lysobacteraceae</taxon>
        <taxon>Stenotrophomonas</taxon>
    </lineage>
</organism>
<accession>A0ABT8Q8D6</accession>
<keyword evidence="4" id="KW-1185">Reference proteome</keyword>
<dbReference type="PANTHER" id="PTHR43539:SF78">
    <property type="entry name" value="FLAVIN-CONTAINING MONOOXYGENASE"/>
    <property type="match status" value="1"/>
</dbReference>
<dbReference type="EMBL" id="JAUKNN010000002">
    <property type="protein sequence ID" value="MDN8667989.1"/>
    <property type="molecule type" value="Genomic_DNA"/>
</dbReference>
<feature type="region of interest" description="Disordered" evidence="2">
    <location>
        <begin position="458"/>
        <end position="480"/>
    </location>
</feature>
<name>A0ABT8Q8D6_9GAMM</name>
<dbReference type="PRINTS" id="PR00469">
    <property type="entry name" value="PNDRDTASEII"/>
</dbReference>
<sequence length="480" mass="51697">MPRIEADHGRTRVTSADTSVFAPPAPQPSSADRLEVAIIGAGQAGLSLSAVLQEAGIQHRVLEADTVGASWRRRWDSFQTNTANATMALHGHAYAGDDPEGFMAAPEVIQRLRDYASERSLPIHEGCAVLRVTPKAGGYAIESSRGPIQAAAVVVATGEYGRPRMPRVPFAPGPALAVLHSSNYRNSQQLPDGAVLVIGGGQSGAQIAQDLRASGRNVYWSLAERHSHTRRLRGKDSMTWWDMAGRIHQHVSESAGVLAGEPDALRKARTAEFPLISGKGRAGLGSSISLLAMHREGITLLGRLQGFDADIARFADVRPQLRTAVESTRSEYAYLDSLASGYYATRPEPRTDDARYIPEEVYLHWEPDASPRELDLNAAGIRSVVLATGFVAEWPWLHVDGVLDEHGYPLGEFGVSPQPGLFFIGMHNLQRMSSSFLCNGGRDARDLLPAILRHLGRAGSTGSDPGQGSCRARPGATRNA</sequence>
<protein>
    <submittedName>
        <fullName evidence="3">NAD(P)/FAD-dependent oxidoreductase</fullName>
        <ecNumber evidence="3">1.14.13.-</ecNumber>
    </submittedName>
</protein>
<dbReference type="GO" id="GO:0016491">
    <property type="term" value="F:oxidoreductase activity"/>
    <property type="evidence" value="ECO:0007669"/>
    <property type="project" value="UniProtKB-KW"/>
</dbReference>
<evidence type="ECO:0000313" key="3">
    <source>
        <dbReference type="EMBL" id="MDN8667989.1"/>
    </source>
</evidence>
<proteinExistence type="predicted"/>
<keyword evidence="1 3" id="KW-0560">Oxidoreductase</keyword>
<comment type="caution">
    <text evidence="3">The sequence shown here is derived from an EMBL/GenBank/DDBJ whole genome shotgun (WGS) entry which is preliminary data.</text>
</comment>
<evidence type="ECO:0000256" key="2">
    <source>
        <dbReference type="SAM" id="MobiDB-lite"/>
    </source>
</evidence>
<dbReference type="RefSeq" id="WP_301868640.1">
    <property type="nucleotide sequence ID" value="NZ_JAUKNN010000002.1"/>
</dbReference>
<dbReference type="EC" id="1.14.13.-" evidence="3"/>
<feature type="compositionally biased region" description="Basic and acidic residues" evidence="2">
    <location>
        <begin position="1"/>
        <end position="10"/>
    </location>
</feature>
<dbReference type="Gene3D" id="3.50.50.60">
    <property type="entry name" value="FAD/NAD(P)-binding domain"/>
    <property type="match status" value="2"/>
</dbReference>